<dbReference type="SUPFAM" id="SSF52540">
    <property type="entry name" value="P-loop containing nucleoside triphosphate hydrolases"/>
    <property type="match status" value="2"/>
</dbReference>
<dbReference type="SUPFAM" id="SSF54160">
    <property type="entry name" value="Chromo domain-like"/>
    <property type="match status" value="2"/>
</dbReference>
<evidence type="ECO:0000256" key="12">
    <source>
        <dbReference type="ARBA" id="ARBA00023242"/>
    </source>
</evidence>
<dbReference type="CDD" id="cd18793">
    <property type="entry name" value="SF2_C_SNF"/>
    <property type="match status" value="1"/>
</dbReference>
<dbReference type="OrthoDB" id="5857104at2759"/>
<evidence type="ECO:0000259" key="14">
    <source>
        <dbReference type="PROSITE" id="PS50013"/>
    </source>
</evidence>
<dbReference type="Gene3D" id="3.40.50.300">
    <property type="entry name" value="P-loop containing nucleotide triphosphate hydrolases"/>
    <property type="match status" value="1"/>
</dbReference>
<feature type="non-terminal residue" evidence="17">
    <location>
        <position position="1101"/>
    </location>
</feature>
<evidence type="ECO:0000256" key="9">
    <source>
        <dbReference type="ARBA" id="ARBA00023015"/>
    </source>
</evidence>
<dbReference type="GO" id="GO:0005524">
    <property type="term" value="F:ATP binding"/>
    <property type="evidence" value="ECO:0007669"/>
    <property type="project" value="UniProtKB-KW"/>
</dbReference>
<comment type="subcellular location">
    <subcellularLocation>
        <location evidence="1">Nucleus</location>
    </subcellularLocation>
</comment>
<dbReference type="InterPro" id="IPR000953">
    <property type="entry name" value="Chromo/chromo_shadow_dom"/>
</dbReference>
<dbReference type="CDD" id="cd18659">
    <property type="entry name" value="CD2_tandem"/>
    <property type="match status" value="1"/>
</dbReference>
<evidence type="ECO:0000256" key="5">
    <source>
        <dbReference type="ARBA" id="ARBA00022801"/>
    </source>
</evidence>
<evidence type="ECO:0000256" key="11">
    <source>
        <dbReference type="ARBA" id="ARBA00023163"/>
    </source>
</evidence>
<feature type="region of interest" description="Disordered" evidence="13">
    <location>
        <begin position="1012"/>
        <end position="1047"/>
    </location>
</feature>
<protein>
    <submittedName>
        <fullName evidence="17">SNF2 family N-terminal domain-containing protein</fullName>
    </submittedName>
</protein>
<feature type="domain" description="Helicase ATP-binding" evidence="15">
    <location>
        <begin position="184"/>
        <end position="352"/>
    </location>
</feature>
<dbReference type="AlphaFoldDB" id="A0A4P9WMH9"/>
<dbReference type="InterPro" id="IPR038718">
    <property type="entry name" value="SNF2-like_sf"/>
</dbReference>
<evidence type="ECO:0000256" key="1">
    <source>
        <dbReference type="ARBA" id="ARBA00004123"/>
    </source>
</evidence>
<dbReference type="PANTHER" id="PTHR45623:SF14">
    <property type="entry name" value="CHROMODOMAIN-HELICASE-DNA-BINDING PROTEIN 1"/>
    <property type="match status" value="1"/>
</dbReference>
<dbReference type="InterPro" id="IPR025260">
    <property type="entry name" value="CHD1-like_C"/>
</dbReference>
<dbReference type="Pfam" id="PF13907">
    <property type="entry name" value="CHD1-like_C"/>
    <property type="match status" value="1"/>
</dbReference>
<sequence length="1101" mass="124634">MAFTTLISYLEGETAREPRFYIKWKGRGYRHNTWEPAHVLRNYKGYRRVENFKRQYDTTMQLLQSSPDDLDQHNINLEIRREILAEHTIVERVIASREGIDGTEYFCKWRGLEYEGCTWETADEIAEYETEIDRFLDREQSRLLPHRSSNYARARPAYERFEQPDYLSGGELREYQLLGVNWLAHLWHQNLNGILADEMGLGKTVQTISFISYLFHHMKIYGPFLIVVPLSTIGSWAREFAKWAPDINLIVYQGREPSRRMIQENEFYTDGKVKFNALLTTFELVLRDKDVLGKIKWSYLAVDEAHRLKNADSQLHEALKDFHTANRLLITGTPLQNSVKELVALVRFLMPAKFEHFEAFEINVGDDGQEEKIAALQAELKGLMLRRLKKDVEKSLPGKQERILRVELSPMQLTYYKAVYAKNYDALNKSGKTGKVSLQNIAMELKKASNHPYLFDGAEGDVSHKSKAEQMRGIILNSGKMVLLDKLLKRLKAAGNRVLIFSQMVRMLDILSDYFAYLNWPAQRLDGSTGSEARKRAMDHFNAPDSTDFVFLLSTRAGGLGINLETADTVILFDLDWNPQNDLQAIARAHRIGQKKIVNVYRFIAKDTIEENIIDRAKQKMVLEWCIIKRMDTTGNMIYEDAEKKANEANKPRAEELQTMLKFGAQKLFAHQQDGEDQSHVNKLEELNLDEILARAEHHEVQEDQGTADGGHEFLKQWDAVDVQMNELKWDELIPEAERKKAEAEATAYKSDDAVEGLGRRRAAAIPTYATGDGKDSEGEEDDGRKRKRKPATGTSAPRKARKKLADGVLADDKKVTQALVRSLQKFGSIHDRYDQVVADADVGMLPREAVIALADAIVATCEDAVADHEKAPDRETKATSKAKMIPCTYGGVVNINAGLTVQRLHDLAVLGRELSKSRNHLKFRLDSGSIKPVVKWSCDWTHRDDSMLLVGIYRHGFGNWDAIQADHELGLRSKLFLGGAAAGDKAAAPSALHLMRRAEYLLKTLRERDAASRAVSPPRSRSRSSTGSASRSSPLSSASAISSSDESFASMDEGSCKERLRPVKNALKALREAGELDDDTEKLTVIKDKIVIIGDHIIEI</sequence>
<dbReference type="GO" id="GO:0003677">
    <property type="term" value="F:DNA binding"/>
    <property type="evidence" value="ECO:0007669"/>
    <property type="project" value="UniProtKB-KW"/>
</dbReference>
<dbReference type="Pfam" id="PF00385">
    <property type="entry name" value="Chromo"/>
    <property type="match status" value="2"/>
</dbReference>
<dbReference type="SMART" id="SM00490">
    <property type="entry name" value="HELICc"/>
    <property type="match status" value="1"/>
</dbReference>
<dbReference type="InterPro" id="IPR023779">
    <property type="entry name" value="Chromodomain_CS"/>
</dbReference>
<dbReference type="SMART" id="SM00298">
    <property type="entry name" value="CHROMO"/>
    <property type="match status" value="2"/>
</dbReference>
<dbReference type="InterPro" id="IPR014001">
    <property type="entry name" value="Helicase_ATP-bd"/>
</dbReference>
<dbReference type="SMART" id="SM00487">
    <property type="entry name" value="DEXDc"/>
    <property type="match status" value="1"/>
</dbReference>
<dbReference type="Pfam" id="PF00271">
    <property type="entry name" value="Helicase_C"/>
    <property type="match status" value="1"/>
</dbReference>
<name>A0A4P9WMH9_9FUNG</name>
<feature type="region of interest" description="Disordered" evidence="13">
    <location>
        <begin position="760"/>
        <end position="806"/>
    </location>
</feature>
<dbReference type="FunFam" id="3.40.50.10810:FF:000005">
    <property type="entry name" value="Photoperiod-independent early flowering 1"/>
    <property type="match status" value="1"/>
</dbReference>
<dbReference type="GO" id="GO:0004386">
    <property type="term" value="F:helicase activity"/>
    <property type="evidence" value="ECO:0007669"/>
    <property type="project" value="UniProtKB-KW"/>
</dbReference>
<keyword evidence="9" id="KW-0805">Transcription regulation</keyword>
<dbReference type="GO" id="GO:0016887">
    <property type="term" value="F:ATP hydrolysis activity"/>
    <property type="evidence" value="ECO:0007669"/>
    <property type="project" value="TreeGrafter"/>
</dbReference>
<keyword evidence="6" id="KW-0347">Helicase</keyword>
<dbReference type="Proteomes" id="UP000269721">
    <property type="component" value="Unassembled WGS sequence"/>
</dbReference>
<dbReference type="GO" id="GO:0003682">
    <property type="term" value="F:chromatin binding"/>
    <property type="evidence" value="ECO:0007669"/>
    <property type="project" value="TreeGrafter"/>
</dbReference>
<dbReference type="EMBL" id="KZ994246">
    <property type="protein sequence ID" value="RKO93425.1"/>
    <property type="molecule type" value="Genomic_DNA"/>
</dbReference>
<evidence type="ECO:0000313" key="17">
    <source>
        <dbReference type="EMBL" id="RKO93425.1"/>
    </source>
</evidence>
<accession>A0A4P9WMH9</accession>
<proteinExistence type="inferred from homology"/>
<feature type="domain" description="Chromo" evidence="14">
    <location>
        <begin position="88"/>
        <end position="147"/>
    </location>
</feature>
<dbReference type="Pfam" id="PF23588">
    <property type="entry name" value="HTH_CHD1_Hrp3"/>
    <property type="match status" value="1"/>
</dbReference>
<dbReference type="InterPro" id="IPR000330">
    <property type="entry name" value="SNF2_N"/>
</dbReference>
<evidence type="ECO:0000256" key="10">
    <source>
        <dbReference type="ARBA" id="ARBA00023125"/>
    </source>
</evidence>
<dbReference type="InterPro" id="IPR023780">
    <property type="entry name" value="Chromo_domain"/>
</dbReference>
<keyword evidence="12" id="KW-0539">Nucleus</keyword>
<keyword evidence="5" id="KW-0378">Hydrolase</keyword>
<comment type="similarity">
    <text evidence="2">Belongs to the SNF2/RAD54 helicase family. SWR1 subfamily.</text>
</comment>
<keyword evidence="18" id="KW-1185">Reference proteome</keyword>
<keyword evidence="3" id="KW-0677">Repeat</keyword>
<evidence type="ECO:0000256" key="2">
    <source>
        <dbReference type="ARBA" id="ARBA00009220"/>
    </source>
</evidence>
<keyword evidence="7" id="KW-0067">ATP-binding</keyword>
<dbReference type="InterPro" id="IPR056302">
    <property type="entry name" value="CHD1-2/Hrp3_HTH"/>
</dbReference>
<dbReference type="CDD" id="cd00167">
    <property type="entry name" value="SANT"/>
    <property type="match status" value="1"/>
</dbReference>
<dbReference type="Gene3D" id="1.10.10.60">
    <property type="entry name" value="Homeodomain-like"/>
    <property type="match status" value="1"/>
</dbReference>
<keyword evidence="4" id="KW-0547">Nucleotide-binding</keyword>
<evidence type="ECO:0000259" key="16">
    <source>
        <dbReference type="PROSITE" id="PS51194"/>
    </source>
</evidence>
<dbReference type="PROSITE" id="PS51194">
    <property type="entry name" value="HELICASE_CTER"/>
    <property type="match status" value="1"/>
</dbReference>
<dbReference type="InterPro" id="IPR049730">
    <property type="entry name" value="SNF2/RAD54-like_C"/>
</dbReference>
<evidence type="ECO:0000256" key="7">
    <source>
        <dbReference type="ARBA" id="ARBA00022840"/>
    </source>
</evidence>
<dbReference type="GO" id="GO:0000785">
    <property type="term" value="C:chromatin"/>
    <property type="evidence" value="ECO:0007669"/>
    <property type="project" value="TreeGrafter"/>
</dbReference>
<dbReference type="GO" id="GO:0140658">
    <property type="term" value="F:ATP-dependent chromatin remodeler activity"/>
    <property type="evidence" value="ECO:0007669"/>
    <property type="project" value="TreeGrafter"/>
</dbReference>
<evidence type="ECO:0000256" key="8">
    <source>
        <dbReference type="ARBA" id="ARBA00022853"/>
    </source>
</evidence>
<dbReference type="Gene3D" id="6.10.140.1440">
    <property type="match status" value="1"/>
</dbReference>
<dbReference type="GO" id="GO:0005634">
    <property type="term" value="C:nucleus"/>
    <property type="evidence" value="ECO:0007669"/>
    <property type="project" value="UniProtKB-SubCell"/>
</dbReference>
<dbReference type="PROSITE" id="PS00598">
    <property type="entry name" value="CHROMO_1"/>
    <property type="match status" value="1"/>
</dbReference>
<keyword evidence="11" id="KW-0804">Transcription</keyword>
<dbReference type="PROSITE" id="PS51192">
    <property type="entry name" value="HELICASE_ATP_BIND_1"/>
    <property type="match status" value="1"/>
</dbReference>
<dbReference type="InterPro" id="IPR016197">
    <property type="entry name" value="Chromo-like_dom_sf"/>
</dbReference>
<feature type="domain" description="Chromo" evidence="14">
    <location>
        <begin position="1"/>
        <end position="64"/>
    </location>
</feature>
<evidence type="ECO:0000256" key="3">
    <source>
        <dbReference type="ARBA" id="ARBA00022737"/>
    </source>
</evidence>
<evidence type="ECO:0000256" key="13">
    <source>
        <dbReference type="SAM" id="MobiDB-lite"/>
    </source>
</evidence>
<dbReference type="GO" id="GO:0034728">
    <property type="term" value="P:nucleosome organization"/>
    <property type="evidence" value="ECO:0007669"/>
    <property type="project" value="TreeGrafter"/>
</dbReference>
<gene>
    <name evidence="17" type="ORF">BDK51DRAFT_16057</name>
</gene>
<evidence type="ECO:0000259" key="15">
    <source>
        <dbReference type="PROSITE" id="PS51192"/>
    </source>
</evidence>
<evidence type="ECO:0000256" key="4">
    <source>
        <dbReference type="ARBA" id="ARBA00022741"/>
    </source>
</evidence>
<dbReference type="InterPro" id="IPR027417">
    <property type="entry name" value="P-loop_NTPase"/>
</dbReference>
<keyword evidence="8" id="KW-0156">Chromatin regulator</keyword>
<dbReference type="InterPro" id="IPR001650">
    <property type="entry name" value="Helicase_C-like"/>
</dbReference>
<dbReference type="GO" id="GO:0042393">
    <property type="term" value="F:histone binding"/>
    <property type="evidence" value="ECO:0007669"/>
    <property type="project" value="TreeGrafter"/>
</dbReference>
<dbReference type="Gene3D" id="3.40.50.10810">
    <property type="entry name" value="Tandem AAA-ATPase domain"/>
    <property type="match status" value="1"/>
</dbReference>
<dbReference type="InterPro" id="IPR001005">
    <property type="entry name" value="SANT/Myb"/>
</dbReference>
<reference evidence="18" key="1">
    <citation type="journal article" date="2018" name="Nat. Microbiol.">
        <title>Leveraging single-cell genomics to expand the fungal tree of life.</title>
        <authorList>
            <person name="Ahrendt S.R."/>
            <person name="Quandt C.A."/>
            <person name="Ciobanu D."/>
            <person name="Clum A."/>
            <person name="Salamov A."/>
            <person name="Andreopoulos B."/>
            <person name="Cheng J.F."/>
            <person name="Woyke T."/>
            <person name="Pelin A."/>
            <person name="Henrissat B."/>
            <person name="Reynolds N.K."/>
            <person name="Benny G.L."/>
            <person name="Smith M.E."/>
            <person name="James T.Y."/>
            <person name="Grigoriev I.V."/>
        </authorList>
    </citation>
    <scope>NUCLEOTIDE SEQUENCE [LARGE SCALE GENOMIC DNA]</scope>
</reference>
<dbReference type="Pfam" id="PF00176">
    <property type="entry name" value="SNF2-rel_dom"/>
    <property type="match status" value="1"/>
</dbReference>
<evidence type="ECO:0000256" key="6">
    <source>
        <dbReference type="ARBA" id="ARBA00022806"/>
    </source>
</evidence>
<organism evidence="17 18">
    <name type="scientific">Blyttiomyces helicus</name>
    <dbReference type="NCBI Taxonomy" id="388810"/>
    <lineage>
        <taxon>Eukaryota</taxon>
        <taxon>Fungi</taxon>
        <taxon>Fungi incertae sedis</taxon>
        <taxon>Chytridiomycota</taxon>
        <taxon>Chytridiomycota incertae sedis</taxon>
        <taxon>Chytridiomycetes</taxon>
        <taxon>Chytridiomycetes incertae sedis</taxon>
        <taxon>Blyttiomyces</taxon>
    </lineage>
</organism>
<dbReference type="Gene3D" id="2.40.50.40">
    <property type="match status" value="2"/>
</dbReference>
<dbReference type="PANTHER" id="PTHR45623">
    <property type="entry name" value="CHROMODOMAIN-HELICASE-DNA-BINDING PROTEIN 3-RELATED-RELATED"/>
    <property type="match status" value="1"/>
</dbReference>
<dbReference type="PROSITE" id="PS50013">
    <property type="entry name" value="CHROMO_2"/>
    <property type="match status" value="2"/>
</dbReference>
<evidence type="ECO:0000313" key="18">
    <source>
        <dbReference type="Proteomes" id="UP000269721"/>
    </source>
</evidence>
<keyword evidence="10" id="KW-0238">DNA-binding</keyword>
<feature type="domain" description="Helicase C-terminal" evidence="16">
    <location>
        <begin position="483"/>
        <end position="646"/>
    </location>
</feature>
<feature type="compositionally biased region" description="Low complexity" evidence="13">
    <location>
        <begin position="1013"/>
        <end position="1047"/>
    </location>
</feature>